<dbReference type="OrthoDB" id="3197423at2"/>
<evidence type="ECO:0000256" key="2">
    <source>
        <dbReference type="ARBA" id="ARBA00022840"/>
    </source>
</evidence>
<dbReference type="Gene3D" id="3.40.50.300">
    <property type="entry name" value="P-loop containing nucleotide triphosphate hydrolases"/>
    <property type="match status" value="1"/>
</dbReference>
<dbReference type="SUPFAM" id="SSF46894">
    <property type="entry name" value="C-terminal effector domain of the bipartite response regulators"/>
    <property type="match status" value="1"/>
</dbReference>
<dbReference type="Proteomes" id="UP000199385">
    <property type="component" value="Chromosome I"/>
</dbReference>
<dbReference type="SMART" id="SM00421">
    <property type="entry name" value="HTH_LUXR"/>
    <property type="match status" value="1"/>
</dbReference>
<keyword evidence="2" id="KW-0067">ATP-binding</keyword>
<dbReference type="GO" id="GO:0006355">
    <property type="term" value="P:regulation of DNA-templated transcription"/>
    <property type="evidence" value="ECO:0007669"/>
    <property type="project" value="InterPro"/>
</dbReference>
<dbReference type="STRING" id="261654.GA0070611_5729"/>
<dbReference type="AlphaFoldDB" id="A0A1A9A847"/>
<dbReference type="EMBL" id="LT594323">
    <property type="protein sequence ID" value="SBT52656.1"/>
    <property type="molecule type" value="Genomic_DNA"/>
</dbReference>
<dbReference type="PROSITE" id="PS00622">
    <property type="entry name" value="HTH_LUXR_1"/>
    <property type="match status" value="1"/>
</dbReference>
<keyword evidence="5" id="KW-1185">Reference proteome</keyword>
<dbReference type="Pfam" id="PF00196">
    <property type="entry name" value="GerE"/>
    <property type="match status" value="1"/>
</dbReference>
<dbReference type="RefSeq" id="WP_091671240.1">
    <property type="nucleotide sequence ID" value="NZ_LT594323.1"/>
</dbReference>
<organism evidence="4 5">
    <name type="scientific">Micromonospora auratinigra</name>
    <dbReference type="NCBI Taxonomy" id="261654"/>
    <lineage>
        <taxon>Bacteria</taxon>
        <taxon>Bacillati</taxon>
        <taxon>Actinomycetota</taxon>
        <taxon>Actinomycetes</taxon>
        <taxon>Micromonosporales</taxon>
        <taxon>Micromonosporaceae</taxon>
        <taxon>Micromonospora</taxon>
    </lineage>
</organism>
<dbReference type="PANTHER" id="PTHR16305:SF35">
    <property type="entry name" value="TRANSCRIPTIONAL ACTIVATOR DOMAIN"/>
    <property type="match status" value="1"/>
</dbReference>
<proteinExistence type="predicted"/>
<evidence type="ECO:0000313" key="5">
    <source>
        <dbReference type="Proteomes" id="UP000199385"/>
    </source>
</evidence>
<dbReference type="Pfam" id="PF13191">
    <property type="entry name" value="AAA_16"/>
    <property type="match status" value="1"/>
</dbReference>
<name>A0A1A9A847_9ACTN</name>
<protein>
    <submittedName>
        <fullName evidence="4">ATP-, maltotriose-and DNA-dependent transcriptional regulator MalT</fullName>
    </submittedName>
</protein>
<feature type="domain" description="HTH luxR-type" evidence="3">
    <location>
        <begin position="819"/>
        <end position="884"/>
    </location>
</feature>
<dbReference type="CDD" id="cd06170">
    <property type="entry name" value="LuxR_C_like"/>
    <property type="match status" value="1"/>
</dbReference>
<dbReference type="PANTHER" id="PTHR16305">
    <property type="entry name" value="TESTICULAR SOLUBLE ADENYLYL CYCLASE"/>
    <property type="match status" value="1"/>
</dbReference>
<keyword evidence="1" id="KW-0547">Nucleotide-binding</keyword>
<dbReference type="GO" id="GO:0005524">
    <property type="term" value="F:ATP binding"/>
    <property type="evidence" value="ECO:0007669"/>
    <property type="project" value="UniProtKB-KW"/>
</dbReference>
<dbReference type="PROSITE" id="PS50043">
    <property type="entry name" value="HTH_LUXR_2"/>
    <property type="match status" value="1"/>
</dbReference>
<dbReference type="Gene3D" id="1.10.10.10">
    <property type="entry name" value="Winged helix-like DNA-binding domain superfamily/Winged helix DNA-binding domain"/>
    <property type="match status" value="1"/>
</dbReference>
<evidence type="ECO:0000256" key="1">
    <source>
        <dbReference type="ARBA" id="ARBA00022741"/>
    </source>
</evidence>
<dbReference type="SUPFAM" id="SSF52540">
    <property type="entry name" value="P-loop containing nucleoside triphosphate hydrolases"/>
    <property type="match status" value="1"/>
</dbReference>
<dbReference type="InterPro" id="IPR016032">
    <property type="entry name" value="Sig_transdc_resp-reg_C-effctor"/>
</dbReference>
<dbReference type="PATRIC" id="fig|261654.4.peg.5802"/>
<accession>A0A1A9A847</accession>
<dbReference type="GO" id="GO:0005737">
    <property type="term" value="C:cytoplasm"/>
    <property type="evidence" value="ECO:0007669"/>
    <property type="project" value="TreeGrafter"/>
</dbReference>
<dbReference type="InterPro" id="IPR027417">
    <property type="entry name" value="P-loop_NTPase"/>
</dbReference>
<reference evidence="5" key="1">
    <citation type="submission" date="2016-06" db="EMBL/GenBank/DDBJ databases">
        <authorList>
            <person name="Varghese N."/>
            <person name="Submissions Spin"/>
        </authorList>
    </citation>
    <scope>NUCLEOTIDE SEQUENCE [LARGE SCALE GENOMIC DNA]</scope>
    <source>
        <strain evidence="5">DSM 44815</strain>
    </source>
</reference>
<dbReference type="GO" id="GO:0004016">
    <property type="term" value="F:adenylate cyclase activity"/>
    <property type="evidence" value="ECO:0007669"/>
    <property type="project" value="TreeGrafter"/>
</dbReference>
<dbReference type="InterPro" id="IPR036388">
    <property type="entry name" value="WH-like_DNA-bd_sf"/>
</dbReference>
<dbReference type="InterPro" id="IPR000792">
    <property type="entry name" value="Tscrpt_reg_LuxR_C"/>
</dbReference>
<dbReference type="PRINTS" id="PR00038">
    <property type="entry name" value="HTHLUXR"/>
</dbReference>
<gene>
    <name evidence="4" type="ORF">GA0070611_5729</name>
</gene>
<dbReference type="InterPro" id="IPR041664">
    <property type="entry name" value="AAA_16"/>
</dbReference>
<evidence type="ECO:0000313" key="4">
    <source>
        <dbReference type="EMBL" id="SBT52656.1"/>
    </source>
</evidence>
<dbReference type="GO" id="GO:0003677">
    <property type="term" value="F:DNA binding"/>
    <property type="evidence" value="ECO:0007669"/>
    <property type="project" value="InterPro"/>
</dbReference>
<sequence>MNRWDFVGRRDELNRLSSAVQGLDGRGLLFSGSAGVGKSRLLREGVAALPTDRYAVWSVAASATTAAVPFGGMVQVLPAEQPSGLSPAGVLRWALQVLQEQAAGRPIVLAIDDAHLLDPPSAALIHLIARSENATVIGTVRNGEQIPLPIRALWTDDLVELVELAPLGPTETTGLLAAILGGPVDAGSSERLFRLSAGNPLLLRELVLAASGGEELSRRYGIWKWTGRLELAPSLTELIDTRIGQLTPGVRSVVELVAFGEPLGLQLLQRAVDPADVETAEERGLIVLVQDDRRLNVRLAHPLYGEVMRRQCPVSRTRRLQATLADLLEEVGKRRRDDLLRVAVWRLDSGTAQNPALLLDAAAQAFGRYDVPLATRLARAALEADGGSDAAELLATILMFGDRPDEAIRVLDQVAAELTDDRRRSRWLTVRGMVSYWGLSRESTVDEIAARGDELSDPADQARVRAFEAIMRLHGLDTGTAVRLAQAVLDRPAAPLAARELARCTLAHLQAAQGQYRRSATAIARVQAEAARWRADMPYLQLAMELARGTRLALSGDLTGIDAIVADEFADLAGAGDFRLGTGYLAILQAYAARLRGRSGEALKTSLGACAVLATSRVYGGLAHAERAQAAALRGDATHAAEAMAEADRAQTPGMAVLYPWLEQARGAALAVAGDLPAAGKHLAALADRLRDDGLAGHELLVLLDLVRLGQSTVAVGPTCTDGGRRTAAQRLAELSEQVDGMLPPLAARYARAAADGDPGELLAVADGFVARDLIVYAAEATAMAVHHAGRARGTDTAPARDRLAALLRRCDGVSTPALRLLRPALSDREWEVARLAAEGATSRAIAERLYLSSRTVENHLQRVYSKLGVAGRAELRAALRAMPGHDGADPL</sequence>
<evidence type="ECO:0000259" key="3">
    <source>
        <dbReference type="PROSITE" id="PS50043"/>
    </source>
</evidence>